<keyword evidence="12" id="KW-1185">Reference proteome</keyword>
<keyword evidence="6 8" id="KW-0810">Translation regulation</keyword>
<dbReference type="Proteomes" id="UP000440578">
    <property type="component" value="Unassembled WGS sequence"/>
</dbReference>
<dbReference type="PROSITE" id="PS51522">
    <property type="entry name" value="ZF_NANOS"/>
    <property type="match status" value="1"/>
</dbReference>
<evidence type="ECO:0000259" key="10">
    <source>
        <dbReference type="PROSITE" id="PS51522"/>
    </source>
</evidence>
<evidence type="ECO:0000256" key="3">
    <source>
        <dbReference type="ARBA" id="ARBA00022723"/>
    </source>
</evidence>
<protein>
    <submittedName>
        <fullName evidence="11">Nanos 3</fullName>
    </submittedName>
</protein>
<evidence type="ECO:0000313" key="12">
    <source>
        <dbReference type="Proteomes" id="UP000440578"/>
    </source>
</evidence>
<proteinExistence type="inferred from homology"/>
<evidence type="ECO:0000256" key="4">
    <source>
        <dbReference type="ARBA" id="ARBA00022771"/>
    </source>
</evidence>
<keyword evidence="5" id="KW-0862">Zinc</keyword>
<organism evidence="11 12">
    <name type="scientific">Amphibalanus amphitrite</name>
    <name type="common">Striped barnacle</name>
    <name type="synonym">Balanus amphitrite</name>
    <dbReference type="NCBI Taxonomy" id="1232801"/>
    <lineage>
        <taxon>Eukaryota</taxon>
        <taxon>Metazoa</taxon>
        <taxon>Ecdysozoa</taxon>
        <taxon>Arthropoda</taxon>
        <taxon>Crustacea</taxon>
        <taxon>Multicrustacea</taxon>
        <taxon>Cirripedia</taxon>
        <taxon>Thoracica</taxon>
        <taxon>Thoracicalcarea</taxon>
        <taxon>Balanomorpha</taxon>
        <taxon>Balanoidea</taxon>
        <taxon>Balanidae</taxon>
        <taxon>Amphibalaninae</taxon>
        <taxon>Amphibalanus</taxon>
    </lineage>
</organism>
<keyword evidence="2" id="KW-0963">Cytoplasm</keyword>
<name>A0A6A4WU49_AMPAM</name>
<dbReference type="OrthoDB" id="6381388at2759"/>
<sequence length="140" mass="15045">MSDFPPLSPLSVSSRSPPSPLSLRPPVVPRAERPPRRPAPLLAPGAGPGGDSALFCRRRRRQRSRSKRPEGSPAPKRSGRVLCPILRSHVCELCHLTGDHAHTRTYCPLAAGGGGGNRPAPSATVQLKSTRHNAAGRRRY</sequence>
<feature type="domain" description="Nanos-type" evidence="10">
    <location>
        <begin position="52"/>
        <end position="109"/>
    </location>
</feature>
<feature type="compositionally biased region" description="Basic residues" evidence="9">
    <location>
        <begin position="56"/>
        <end position="66"/>
    </location>
</feature>
<dbReference type="EMBL" id="VIIS01000314">
    <property type="protein sequence ID" value="KAF0310355.1"/>
    <property type="molecule type" value="Genomic_DNA"/>
</dbReference>
<feature type="region of interest" description="Disordered" evidence="9">
    <location>
        <begin position="1"/>
        <end position="79"/>
    </location>
</feature>
<dbReference type="GO" id="GO:0008270">
    <property type="term" value="F:zinc ion binding"/>
    <property type="evidence" value="ECO:0007669"/>
    <property type="project" value="UniProtKB-KW"/>
</dbReference>
<comment type="caution">
    <text evidence="11">The sequence shown here is derived from an EMBL/GenBank/DDBJ whole genome shotgun (WGS) entry which is preliminary data.</text>
</comment>
<comment type="subcellular location">
    <subcellularLocation>
        <location evidence="1">Cytoplasm</location>
    </subcellularLocation>
</comment>
<dbReference type="GO" id="GO:0003723">
    <property type="term" value="F:RNA binding"/>
    <property type="evidence" value="ECO:0007669"/>
    <property type="project" value="UniProtKB-UniRule"/>
</dbReference>
<dbReference type="InterPro" id="IPR024161">
    <property type="entry name" value="Znf_nanos-typ"/>
</dbReference>
<dbReference type="PANTHER" id="PTHR12887">
    <property type="entry name" value="NANOS PROTEIN"/>
    <property type="match status" value="1"/>
</dbReference>
<evidence type="ECO:0000256" key="9">
    <source>
        <dbReference type="SAM" id="MobiDB-lite"/>
    </source>
</evidence>
<dbReference type="Pfam" id="PF05741">
    <property type="entry name" value="zf-nanos"/>
    <property type="match status" value="1"/>
</dbReference>
<evidence type="ECO:0000313" key="11">
    <source>
        <dbReference type="EMBL" id="KAF0310355.1"/>
    </source>
</evidence>
<evidence type="ECO:0000256" key="7">
    <source>
        <dbReference type="ARBA" id="ARBA00022884"/>
    </source>
</evidence>
<evidence type="ECO:0000256" key="5">
    <source>
        <dbReference type="ARBA" id="ARBA00022833"/>
    </source>
</evidence>
<dbReference type="GO" id="GO:0006417">
    <property type="term" value="P:regulation of translation"/>
    <property type="evidence" value="ECO:0007669"/>
    <property type="project" value="UniProtKB-UniRule"/>
</dbReference>
<feature type="compositionally biased region" description="Low complexity" evidence="9">
    <location>
        <begin position="9"/>
        <end position="25"/>
    </location>
</feature>
<dbReference type="InterPro" id="IPR008705">
    <property type="entry name" value="Nanos/Xcar2"/>
</dbReference>
<comment type="similarity">
    <text evidence="8">Belongs to the nanos family.</text>
</comment>
<gene>
    <name evidence="11" type="primary">Nanos3</name>
    <name evidence="11" type="ORF">FJT64_001984</name>
</gene>
<dbReference type="Gene3D" id="4.10.60.30">
    <property type="entry name" value="Nanos, RNA-binding domain"/>
    <property type="match status" value="1"/>
</dbReference>
<evidence type="ECO:0000256" key="8">
    <source>
        <dbReference type="PROSITE-ProRule" id="PRU00855"/>
    </source>
</evidence>
<evidence type="ECO:0000256" key="1">
    <source>
        <dbReference type="ARBA" id="ARBA00004496"/>
    </source>
</evidence>
<keyword evidence="3" id="KW-0479">Metal-binding</keyword>
<dbReference type="InterPro" id="IPR038129">
    <property type="entry name" value="Nanos_sf"/>
</dbReference>
<evidence type="ECO:0000256" key="6">
    <source>
        <dbReference type="ARBA" id="ARBA00022845"/>
    </source>
</evidence>
<evidence type="ECO:0000256" key="2">
    <source>
        <dbReference type="ARBA" id="ARBA00022490"/>
    </source>
</evidence>
<keyword evidence="7 8" id="KW-0694">RNA-binding</keyword>
<dbReference type="AlphaFoldDB" id="A0A6A4WU49"/>
<reference evidence="11 12" key="1">
    <citation type="submission" date="2019-07" db="EMBL/GenBank/DDBJ databases">
        <title>Draft genome assembly of a fouling barnacle, Amphibalanus amphitrite (Darwin, 1854): The first reference genome for Thecostraca.</title>
        <authorList>
            <person name="Kim W."/>
        </authorList>
    </citation>
    <scope>NUCLEOTIDE SEQUENCE [LARGE SCALE GENOMIC DNA]</scope>
    <source>
        <strain evidence="11">SNU_AA5</strain>
        <tissue evidence="11">Soma without cirri and trophi</tissue>
    </source>
</reference>
<dbReference type="GO" id="GO:0005737">
    <property type="term" value="C:cytoplasm"/>
    <property type="evidence" value="ECO:0007669"/>
    <property type="project" value="UniProtKB-SubCell"/>
</dbReference>
<keyword evidence="4 8" id="KW-0863">Zinc-finger</keyword>
<accession>A0A6A4WU49</accession>